<evidence type="ECO:0000256" key="7">
    <source>
        <dbReference type="ARBA" id="ARBA00022779"/>
    </source>
</evidence>
<evidence type="ECO:0000256" key="8">
    <source>
        <dbReference type="ARBA" id="ARBA00023136"/>
    </source>
</evidence>
<proteinExistence type="inferred from homology"/>
<evidence type="ECO:0000256" key="4">
    <source>
        <dbReference type="ARBA" id="ARBA00021870"/>
    </source>
</evidence>
<feature type="domain" description="Flagellar motor switch protein FliG middle" evidence="11">
    <location>
        <begin position="114"/>
        <end position="184"/>
    </location>
</feature>
<dbReference type="Pfam" id="PF14842">
    <property type="entry name" value="FliG_N"/>
    <property type="match status" value="1"/>
</dbReference>
<keyword evidence="13" id="KW-0969">Cilium</keyword>
<evidence type="ECO:0000256" key="3">
    <source>
        <dbReference type="ARBA" id="ARBA00010299"/>
    </source>
</evidence>
<dbReference type="InterPro" id="IPR011002">
    <property type="entry name" value="FliG_a-hlx"/>
</dbReference>
<dbReference type="InterPro" id="IPR000090">
    <property type="entry name" value="Flg_Motor_Flig"/>
</dbReference>
<evidence type="ECO:0000256" key="9">
    <source>
        <dbReference type="ARBA" id="ARBA00023143"/>
    </source>
</evidence>
<evidence type="ECO:0000256" key="1">
    <source>
        <dbReference type="ARBA" id="ARBA00004117"/>
    </source>
</evidence>
<dbReference type="Proteomes" id="UP000478836">
    <property type="component" value="Unassembled WGS sequence"/>
</dbReference>
<keyword evidence="5" id="KW-1003">Cell membrane</keyword>
<evidence type="ECO:0000256" key="5">
    <source>
        <dbReference type="ARBA" id="ARBA00022475"/>
    </source>
</evidence>
<evidence type="ECO:0000313" key="14">
    <source>
        <dbReference type="Proteomes" id="UP000478836"/>
    </source>
</evidence>
<dbReference type="Pfam" id="PF01706">
    <property type="entry name" value="FliG_C"/>
    <property type="match status" value="1"/>
</dbReference>
<protein>
    <recommendedName>
        <fullName evidence="4">Flagellar motor switch protein FliG</fullName>
    </recommendedName>
</protein>
<comment type="subcellular location">
    <subcellularLocation>
        <location evidence="1">Bacterial flagellum basal body</location>
    </subcellularLocation>
    <subcellularLocation>
        <location evidence="2">Cell membrane</location>
        <topology evidence="2">Peripheral membrane protein</topology>
        <orientation evidence="2">Cytoplasmic side</orientation>
    </subcellularLocation>
</comment>
<feature type="domain" description="Flagellar motor switch protein FliG C-terminal" evidence="10">
    <location>
        <begin position="218"/>
        <end position="323"/>
    </location>
</feature>
<keyword evidence="13" id="KW-0282">Flagellum</keyword>
<dbReference type="NCBIfam" id="TIGR00207">
    <property type="entry name" value="fliG"/>
    <property type="match status" value="1"/>
</dbReference>
<dbReference type="InterPro" id="IPR023087">
    <property type="entry name" value="Flg_Motor_Flig_C"/>
</dbReference>
<sequence>MTGLTDRQTAAVVLMNLDRAQAIEVMKHLSEAEAEAVAAEIIDLQNLDAATTAEALGQFHRIASGHLPPARGGRDIAAGLLEATFGAERAAAVLGRVGSASLNSSFEFLGSADPAQLATLLDGELPQTVALVLAHLPTDKAAAVLAALPDPTRTDVAHGIATMGTASQEAIAIVADVLKSRTGTFAARDTPEVLGGVEPLVEMIARSGATVEKALLASIEDRDSALAEDIRSRMFTFADIVKLDDRDTQRVLRGMDIRSLALALKGAHQPIVDLIRRNVSERNRENLDEEARTLGPVRVSQVEEARAEIVRTIRALEAAGDITVQRADEDEYVY</sequence>
<accession>A0ABQ6V2F1</accession>
<organism evidence="13 14">
    <name type="scientific">Microbacterium algeriense</name>
    <dbReference type="NCBI Taxonomy" id="2615184"/>
    <lineage>
        <taxon>Bacteria</taxon>
        <taxon>Bacillati</taxon>
        <taxon>Actinomycetota</taxon>
        <taxon>Actinomycetes</taxon>
        <taxon>Micrococcales</taxon>
        <taxon>Microbacteriaceae</taxon>
        <taxon>Microbacterium</taxon>
    </lineage>
</organism>
<name>A0ABQ6V2F1_9MICO</name>
<dbReference type="InterPro" id="IPR028263">
    <property type="entry name" value="FliG_N"/>
</dbReference>
<keyword evidence="14" id="KW-1185">Reference proteome</keyword>
<dbReference type="EMBL" id="WAAO01000003">
    <property type="protein sequence ID" value="KAB1862218.1"/>
    <property type="molecule type" value="Genomic_DNA"/>
</dbReference>
<dbReference type="PRINTS" id="PR00954">
    <property type="entry name" value="FLGMOTORFLIG"/>
</dbReference>
<dbReference type="SUPFAM" id="SSF48029">
    <property type="entry name" value="FliG"/>
    <property type="match status" value="2"/>
</dbReference>
<reference evidence="14" key="1">
    <citation type="submission" date="2019-09" db="EMBL/GenBank/DDBJ databases">
        <title>Whole genome sequencing of Microbacterium maritypicum.</title>
        <authorList>
            <person name="Lenchi N."/>
        </authorList>
    </citation>
    <scope>NUCLEOTIDE SEQUENCE [LARGE SCALE GENOMIC DNA]</scope>
    <source>
        <strain evidence="14">G1</strain>
    </source>
</reference>
<keyword evidence="7" id="KW-0283">Flagellar rotation</keyword>
<evidence type="ECO:0000256" key="6">
    <source>
        <dbReference type="ARBA" id="ARBA00022500"/>
    </source>
</evidence>
<evidence type="ECO:0000259" key="12">
    <source>
        <dbReference type="Pfam" id="PF14842"/>
    </source>
</evidence>
<keyword evidence="8" id="KW-0472">Membrane</keyword>
<gene>
    <name evidence="13" type="primary">fliG</name>
    <name evidence="13" type="ORF">F6A08_14365</name>
</gene>
<dbReference type="RefSeq" id="WP_017203675.1">
    <property type="nucleotide sequence ID" value="NZ_CBDRDE010000002.1"/>
</dbReference>
<evidence type="ECO:0000313" key="13">
    <source>
        <dbReference type="EMBL" id="KAB1862218.1"/>
    </source>
</evidence>
<dbReference type="PANTHER" id="PTHR30534">
    <property type="entry name" value="FLAGELLAR MOTOR SWITCH PROTEIN FLIG"/>
    <property type="match status" value="1"/>
</dbReference>
<dbReference type="Pfam" id="PF14841">
    <property type="entry name" value="FliG_M"/>
    <property type="match status" value="1"/>
</dbReference>
<comment type="caution">
    <text evidence="13">The sequence shown here is derived from an EMBL/GenBank/DDBJ whole genome shotgun (WGS) entry which is preliminary data.</text>
</comment>
<dbReference type="Gene3D" id="1.10.220.30">
    <property type="match status" value="3"/>
</dbReference>
<dbReference type="PANTHER" id="PTHR30534:SF0">
    <property type="entry name" value="FLAGELLAR MOTOR SWITCH PROTEIN FLIG"/>
    <property type="match status" value="1"/>
</dbReference>
<keyword evidence="9" id="KW-0975">Bacterial flagellum</keyword>
<comment type="similarity">
    <text evidence="3">Belongs to the FliG family.</text>
</comment>
<evidence type="ECO:0000259" key="10">
    <source>
        <dbReference type="Pfam" id="PF01706"/>
    </source>
</evidence>
<evidence type="ECO:0000259" key="11">
    <source>
        <dbReference type="Pfam" id="PF14841"/>
    </source>
</evidence>
<dbReference type="GeneID" id="77477650"/>
<evidence type="ECO:0000256" key="2">
    <source>
        <dbReference type="ARBA" id="ARBA00004413"/>
    </source>
</evidence>
<dbReference type="InterPro" id="IPR032779">
    <property type="entry name" value="FliG_M"/>
</dbReference>
<feature type="domain" description="Flagellar motor switch protein FliG N-terminal" evidence="12">
    <location>
        <begin position="4"/>
        <end position="101"/>
    </location>
</feature>
<keyword evidence="13" id="KW-0966">Cell projection</keyword>
<keyword evidence="6" id="KW-0145">Chemotaxis</keyword>